<evidence type="ECO:0000313" key="3">
    <source>
        <dbReference type="Proteomes" id="UP001201163"/>
    </source>
</evidence>
<evidence type="ECO:0000313" key="2">
    <source>
        <dbReference type="EMBL" id="KAH8988045.1"/>
    </source>
</evidence>
<dbReference type="InterPro" id="IPR013087">
    <property type="entry name" value="Znf_C2H2_type"/>
</dbReference>
<accession>A0AAD4LFW2</accession>
<gene>
    <name evidence="2" type="ORF">EDB92DRAFT_1069125</name>
</gene>
<protein>
    <recommendedName>
        <fullName evidence="1">C2H2-type domain-containing protein</fullName>
    </recommendedName>
</protein>
<proteinExistence type="predicted"/>
<dbReference type="AlphaFoldDB" id="A0AAD4LFW2"/>
<reference evidence="2" key="1">
    <citation type="submission" date="2022-01" db="EMBL/GenBank/DDBJ databases">
        <title>Comparative genomics reveals a dynamic genome evolution in the ectomycorrhizal milk-cap (Lactarius) mushrooms.</title>
        <authorList>
            <consortium name="DOE Joint Genome Institute"/>
            <person name="Lebreton A."/>
            <person name="Tang N."/>
            <person name="Kuo A."/>
            <person name="LaButti K."/>
            <person name="Drula E."/>
            <person name="Barry K."/>
            <person name="Clum A."/>
            <person name="Lipzen A."/>
            <person name="Mousain D."/>
            <person name="Ng V."/>
            <person name="Wang R."/>
            <person name="Wang X."/>
            <person name="Dai Y."/>
            <person name="Henrissat B."/>
            <person name="Grigoriev I.V."/>
            <person name="Guerin-Laguette A."/>
            <person name="Yu F."/>
            <person name="Martin F.M."/>
        </authorList>
    </citation>
    <scope>NUCLEOTIDE SEQUENCE</scope>
    <source>
        <strain evidence="2">QP</strain>
    </source>
</reference>
<name>A0AAD4LFW2_9AGAM</name>
<organism evidence="2 3">
    <name type="scientific">Lactarius akahatsu</name>
    <dbReference type="NCBI Taxonomy" id="416441"/>
    <lineage>
        <taxon>Eukaryota</taxon>
        <taxon>Fungi</taxon>
        <taxon>Dikarya</taxon>
        <taxon>Basidiomycota</taxon>
        <taxon>Agaricomycotina</taxon>
        <taxon>Agaricomycetes</taxon>
        <taxon>Russulales</taxon>
        <taxon>Russulaceae</taxon>
        <taxon>Lactarius</taxon>
    </lineage>
</organism>
<feature type="domain" description="C2H2-type" evidence="1">
    <location>
        <begin position="82"/>
        <end position="102"/>
    </location>
</feature>
<dbReference type="SMART" id="SM00355">
    <property type="entry name" value="ZnF_C2H2"/>
    <property type="match status" value="2"/>
</dbReference>
<comment type="caution">
    <text evidence="2">The sequence shown here is derived from an EMBL/GenBank/DDBJ whole genome shotgun (WGS) entry which is preliminary data.</text>
</comment>
<dbReference type="PROSITE" id="PS00028">
    <property type="entry name" value="ZINC_FINGER_C2H2_1"/>
    <property type="match status" value="1"/>
</dbReference>
<dbReference type="EMBL" id="JAKELL010000044">
    <property type="protein sequence ID" value="KAH8988045.1"/>
    <property type="molecule type" value="Genomic_DNA"/>
</dbReference>
<keyword evidence="3" id="KW-1185">Reference proteome</keyword>
<sequence>MNSNYPVHDYPLPLHPGENHLADFSASYQVGRIFLATVDQRTGTGGLVYTHPQPNVPPPYSLVHGIVIPFGTTTVTRNRWQCPICSESFLRRQERDRHELKHVPYFIHCPLPHCAWRGNRTDLFKKHWQQEDHRSYHEYYGRTPGRSQIETFDPWLILKQIINGAISLREAEDQANFLVQVKACELQKPSMLTDPWGRNKRRLIERARPRW</sequence>
<evidence type="ECO:0000259" key="1">
    <source>
        <dbReference type="PROSITE" id="PS00028"/>
    </source>
</evidence>
<dbReference type="Proteomes" id="UP001201163">
    <property type="component" value="Unassembled WGS sequence"/>
</dbReference>